<organism evidence="1 2">
    <name type="scientific">Polyangium sorediatum</name>
    <dbReference type="NCBI Taxonomy" id="889274"/>
    <lineage>
        <taxon>Bacteria</taxon>
        <taxon>Pseudomonadati</taxon>
        <taxon>Myxococcota</taxon>
        <taxon>Polyangia</taxon>
        <taxon>Polyangiales</taxon>
        <taxon>Polyangiaceae</taxon>
        <taxon>Polyangium</taxon>
    </lineage>
</organism>
<dbReference type="RefSeq" id="WP_136969139.1">
    <property type="nucleotide sequence ID" value="NZ_JARZHI010000024.1"/>
</dbReference>
<comment type="caution">
    <text evidence="1">The sequence shown here is derived from an EMBL/GenBank/DDBJ whole genome shotgun (WGS) entry which is preliminary data.</text>
</comment>
<protein>
    <submittedName>
        <fullName evidence="1">Uncharacterized protein</fullName>
    </submittedName>
</protein>
<gene>
    <name evidence="1" type="ORF">QHF89_25440</name>
</gene>
<evidence type="ECO:0000313" key="1">
    <source>
        <dbReference type="EMBL" id="MDI1432867.1"/>
    </source>
</evidence>
<keyword evidence="2" id="KW-1185">Reference proteome</keyword>
<name>A0ABT6NWY9_9BACT</name>
<dbReference type="EMBL" id="JARZHI010000024">
    <property type="protein sequence ID" value="MDI1432867.1"/>
    <property type="molecule type" value="Genomic_DNA"/>
</dbReference>
<reference evidence="1 2" key="1">
    <citation type="submission" date="2023-04" db="EMBL/GenBank/DDBJ databases">
        <title>The genome sequence of Polyangium sorediatum DSM14670.</title>
        <authorList>
            <person name="Zhang X."/>
        </authorList>
    </citation>
    <scope>NUCLEOTIDE SEQUENCE [LARGE SCALE GENOMIC DNA]</scope>
    <source>
        <strain evidence="1 2">DSM 14670</strain>
    </source>
</reference>
<evidence type="ECO:0000313" key="2">
    <source>
        <dbReference type="Proteomes" id="UP001160301"/>
    </source>
</evidence>
<sequence>MELLPVDKAETTTTARATVRLWRPVRRVFVTQVTGCLDEQGAKVIEAMARRVVAEEGGISGFHDWEEMTDYESPARAQLTEMARDLGKANDVAHFLVRSKLVGLGIQAASVVMAGVRVHHTRAGFEAALRECIQQRSRTA</sequence>
<accession>A0ABT6NWY9</accession>
<proteinExistence type="predicted"/>
<dbReference type="Proteomes" id="UP001160301">
    <property type="component" value="Unassembled WGS sequence"/>
</dbReference>